<dbReference type="eggNOG" id="COG5006">
    <property type="taxonomic scope" value="Bacteria"/>
</dbReference>
<dbReference type="RefSeq" id="WP_007001079.1">
    <property type="nucleotide sequence ID" value="NZ_JH992955.1"/>
</dbReference>
<dbReference type="Proteomes" id="UP000009888">
    <property type="component" value="Unassembled WGS sequence"/>
</dbReference>
<feature type="transmembrane region" description="Helical" evidence="2">
    <location>
        <begin position="83"/>
        <end position="100"/>
    </location>
</feature>
<dbReference type="AlphaFoldDB" id="K9EVU8"/>
<feature type="transmembrane region" description="Helical" evidence="2">
    <location>
        <begin position="30"/>
        <end position="63"/>
    </location>
</feature>
<evidence type="ECO:0000259" key="3">
    <source>
        <dbReference type="Pfam" id="PF00892"/>
    </source>
</evidence>
<feature type="transmembrane region" description="Helical" evidence="2">
    <location>
        <begin position="106"/>
        <end position="124"/>
    </location>
</feature>
<feature type="transmembrane region" description="Helical" evidence="2">
    <location>
        <begin position="155"/>
        <end position="175"/>
    </location>
</feature>
<dbReference type="GO" id="GO:0016020">
    <property type="term" value="C:membrane"/>
    <property type="evidence" value="ECO:0007669"/>
    <property type="project" value="InterPro"/>
</dbReference>
<dbReference type="Pfam" id="PF00892">
    <property type="entry name" value="EamA"/>
    <property type="match status" value="1"/>
</dbReference>
<dbReference type="STRING" id="202789.GCA_001457435_01249"/>
<organism evidence="4 5">
    <name type="scientific">Actinobaculum massiliense ACS-171-V-Col2</name>
    <dbReference type="NCBI Taxonomy" id="883066"/>
    <lineage>
        <taxon>Bacteria</taxon>
        <taxon>Bacillati</taxon>
        <taxon>Actinomycetota</taxon>
        <taxon>Actinomycetes</taxon>
        <taxon>Actinomycetales</taxon>
        <taxon>Actinomycetaceae</taxon>
        <taxon>Actinobaculum</taxon>
    </lineage>
</organism>
<dbReference type="InterPro" id="IPR037185">
    <property type="entry name" value="EmrE-like"/>
</dbReference>
<evidence type="ECO:0000313" key="5">
    <source>
        <dbReference type="Proteomes" id="UP000009888"/>
    </source>
</evidence>
<evidence type="ECO:0000256" key="2">
    <source>
        <dbReference type="SAM" id="Phobius"/>
    </source>
</evidence>
<evidence type="ECO:0000313" key="4">
    <source>
        <dbReference type="EMBL" id="EKU95112.1"/>
    </source>
</evidence>
<protein>
    <recommendedName>
        <fullName evidence="3">EamA domain-containing protein</fullName>
    </recommendedName>
</protein>
<dbReference type="SUPFAM" id="SSF103481">
    <property type="entry name" value="Multidrug resistance efflux transporter EmrE"/>
    <property type="match status" value="2"/>
</dbReference>
<feature type="transmembrane region" description="Helical" evidence="2">
    <location>
        <begin position="248"/>
        <end position="271"/>
    </location>
</feature>
<name>K9EVU8_9ACTO</name>
<dbReference type="InterPro" id="IPR000620">
    <property type="entry name" value="EamA_dom"/>
</dbReference>
<feature type="transmembrane region" description="Helical" evidence="2">
    <location>
        <begin position="131"/>
        <end position="149"/>
    </location>
</feature>
<gene>
    <name evidence="4" type="ORF">HMPREF9233_00873</name>
</gene>
<keyword evidence="2" id="KW-0472">Membrane</keyword>
<accession>K9EVU8</accession>
<comment type="caution">
    <text evidence="4">The sequence shown here is derived from an EMBL/GenBank/DDBJ whole genome shotgun (WGS) entry which is preliminary data.</text>
</comment>
<keyword evidence="2" id="KW-0812">Transmembrane</keyword>
<comment type="similarity">
    <text evidence="1">Belongs to the EamA transporter family.</text>
</comment>
<dbReference type="EMBL" id="AGWL01000005">
    <property type="protein sequence ID" value="EKU95112.1"/>
    <property type="molecule type" value="Genomic_DNA"/>
</dbReference>
<evidence type="ECO:0000256" key="1">
    <source>
        <dbReference type="ARBA" id="ARBA00007362"/>
    </source>
</evidence>
<dbReference type="HOGENOM" id="CLU_057295_0_0_11"/>
<keyword evidence="2" id="KW-1133">Transmembrane helix</keyword>
<proteinExistence type="inferred from homology"/>
<feature type="transmembrane region" description="Helical" evidence="2">
    <location>
        <begin position="187"/>
        <end position="206"/>
    </location>
</feature>
<feature type="transmembrane region" description="Helical" evidence="2">
    <location>
        <begin position="277"/>
        <end position="296"/>
    </location>
</feature>
<keyword evidence="5" id="KW-1185">Reference proteome</keyword>
<feature type="transmembrane region" description="Helical" evidence="2">
    <location>
        <begin position="218"/>
        <end position="236"/>
    </location>
</feature>
<dbReference type="PATRIC" id="fig|883066.3.peg.911"/>
<reference evidence="4 5" key="1">
    <citation type="submission" date="2012-09" db="EMBL/GenBank/DDBJ databases">
        <title>The Genome Sequence of Actinobaculum massiliae ACS-171-V-COL2.</title>
        <authorList>
            <consortium name="The Broad Institute Genome Sequencing Platform"/>
            <person name="Earl A."/>
            <person name="Ward D."/>
            <person name="Feldgarden M."/>
            <person name="Gevers D."/>
            <person name="Saerens B."/>
            <person name="Vaneechoutte M."/>
            <person name="Walker B."/>
            <person name="Young S.K."/>
            <person name="Zeng Q."/>
            <person name="Gargeya S."/>
            <person name="Fitzgerald M."/>
            <person name="Haas B."/>
            <person name="Abouelleil A."/>
            <person name="Alvarado L."/>
            <person name="Arachchi H.M."/>
            <person name="Berlin A."/>
            <person name="Chapman S.B."/>
            <person name="Goldberg J."/>
            <person name="Griggs A."/>
            <person name="Gujja S."/>
            <person name="Hansen M."/>
            <person name="Howarth C."/>
            <person name="Imamovic A."/>
            <person name="Larimer J."/>
            <person name="McCowen C."/>
            <person name="Montmayeur A."/>
            <person name="Murphy C."/>
            <person name="Neiman D."/>
            <person name="Pearson M."/>
            <person name="Priest M."/>
            <person name="Roberts A."/>
            <person name="Saif S."/>
            <person name="Shea T."/>
            <person name="Sisk P."/>
            <person name="Sykes S."/>
            <person name="Wortman J."/>
            <person name="Nusbaum C."/>
            <person name="Birren B."/>
        </authorList>
    </citation>
    <scope>NUCLEOTIDE SEQUENCE [LARGE SCALE GENOMIC DNA]</scope>
    <source>
        <strain evidence="5">ACS-171-V-Col2</strain>
    </source>
</reference>
<sequence length="316" mass="32883">MGEVDVTGQKRPWQAKWAPAMFLGEGLVEYIGAGIAVTLFATAGSFSVAWGRIALSALILLLWRRPRPRGADGRIDWHFIRSASIFGIVLGGMNMVFYAALEHIPLGTAVSLEYLGPVVLAVVAGRGWRTWLGSVFALLGVFSISWAGVDLTEKSVQIGVGCALLSGVFWAGYIGLGRRGAAQGNGLNRLAIGMAAATIVYAPIGIPGFAPLATDAKAAGTLVLVALMSSVIPFAIEQVILAGVSASMFSLLAALLPATSMLAGLITLGQVPNVGQLAGLTCISVAVALASLPSSLRRKGERRRRRGRASSGGEEL</sequence>
<feature type="domain" description="EamA" evidence="3">
    <location>
        <begin position="158"/>
        <end position="291"/>
    </location>
</feature>